<evidence type="ECO:0000313" key="2">
    <source>
        <dbReference type="EMBL" id="RZQ63854.1"/>
    </source>
</evidence>
<reference evidence="2 3" key="1">
    <citation type="submission" date="2019-02" db="EMBL/GenBank/DDBJ databases">
        <title>Draft genome sequence of Amycolatopsis sp. 8-3EHSu isolated from roots of Suaeda maritima.</title>
        <authorList>
            <person name="Duangmal K."/>
            <person name="Chantavorakit T."/>
        </authorList>
    </citation>
    <scope>NUCLEOTIDE SEQUENCE [LARGE SCALE GENOMIC DNA]</scope>
    <source>
        <strain evidence="2 3">8-3EHSu</strain>
    </source>
</reference>
<dbReference type="AlphaFoldDB" id="A0A4Q7JC39"/>
<name>A0A4Q7JC39_9PSEU</name>
<dbReference type="PANTHER" id="PTHR33371">
    <property type="entry name" value="INTERMEMBRANE PHOSPHOLIPID TRANSPORT SYSTEM BINDING PROTEIN MLAD-RELATED"/>
    <property type="match status" value="1"/>
</dbReference>
<keyword evidence="3" id="KW-1185">Reference proteome</keyword>
<dbReference type="InterPro" id="IPR003399">
    <property type="entry name" value="Mce/MlaD"/>
</dbReference>
<evidence type="ECO:0000313" key="3">
    <source>
        <dbReference type="Proteomes" id="UP000292003"/>
    </source>
</evidence>
<dbReference type="NCBIfam" id="TIGR00996">
    <property type="entry name" value="Mtu_fam_mce"/>
    <property type="match status" value="1"/>
</dbReference>
<protein>
    <submittedName>
        <fullName evidence="2">MCE family protein</fullName>
    </submittedName>
</protein>
<dbReference type="EMBL" id="SFCC01000005">
    <property type="protein sequence ID" value="RZQ63854.1"/>
    <property type="molecule type" value="Genomic_DNA"/>
</dbReference>
<accession>A0A4Q7JC39</accession>
<dbReference type="InterPro" id="IPR052336">
    <property type="entry name" value="MlaD_Phospholipid_Transporter"/>
</dbReference>
<sequence length="360" mass="37141">MKRLLAAAVIAVLLAAGGLWYFTRDDAVRTVTADFAQADGVFPGNRVTVLGVEVGTVTATEPRGGTVRVTMAVPGDLRLPAEVGAWVITPSVISEKYVELDPPYRGGPAAEGDLAIPLERTRAPLAFDELMRSLNTLLTALGPPAPGQPSPLGQLVGQGARALDGNGARFRDAVGKIARASEVVAGHGDDITAALSSLDTLVRTLAANKSTVDSVTGAVTEAARLFGEQRGQLAGSLTQLAETLRQVNGLVEAHGAPLAEDLGRLAALSSTVGAHQRQLAEILDVAPLAFDNFGRAITPDGRLRIRLNISTNLSQIPAARDLCARFPIPLCSGAGLVNPIPFPPAAIDGLGIGSVLGGGR</sequence>
<feature type="domain" description="Mce/MlaD" evidence="1">
    <location>
        <begin position="29"/>
        <end position="103"/>
    </location>
</feature>
<dbReference type="PANTHER" id="PTHR33371:SF4">
    <property type="entry name" value="INTERMEMBRANE PHOSPHOLIPID TRANSPORT SYSTEM BINDING PROTEIN MLAD"/>
    <property type="match status" value="1"/>
</dbReference>
<evidence type="ECO:0000259" key="1">
    <source>
        <dbReference type="Pfam" id="PF02470"/>
    </source>
</evidence>
<dbReference type="Proteomes" id="UP000292003">
    <property type="component" value="Unassembled WGS sequence"/>
</dbReference>
<dbReference type="RefSeq" id="WP_130475379.1">
    <property type="nucleotide sequence ID" value="NZ_SFCC01000005.1"/>
</dbReference>
<dbReference type="OrthoDB" id="4516955at2"/>
<gene>
    <name evidence="2" type="ORF">EWH70_11895</name>
</gene>
<comment type="caution">
    <text evidence="2">The sequence shown here is derived from an EMBL/GenBank/DDBJ whole genome shotgun (WGS) entry which is preliminary data.</text>
</comment>
<organism evidence="2 3">
    <name type="scientific">Amycolatopsis suaedae</name>
    <dbReference type="NCBI Taxonomy" id="2510978"/>
    <lineage>
        <taxon>Bacteria</taxon>
        <taxon>Bacillati</taxon>
        <taxon>Actinomycetota</taxon>
        <taxon>Actinomycetes</taxon>
        <taxon>Pseudonocardiales</taxon>
        <taxon>Pseudonocardiaceae</taxon>
        <taxon>Amycolatopsis</taxon>
    </lineage>
</organism>
<dbReference type="InterPro" id="IPR005693">
    <property type="entry name" value="Mce"/>
</dbReference>
<proteinExistence type="predicted"/>
<dbReference type="Pfam" id="PF02470">
    <property type="entry name" value="MlaD"/>
    <property type="match status" value="1"/>
</dbReference>
<dbReference type="GO" id="GO:0005576">
    <property type="term" value="C:extracellular region"/>
    <property type="evidence" value="ECO:0007669"/>
    <property type="project" value="TreeGrafter"/>
</dbReference>